<comment type="caution">
    <text evidence="1">Lacks conserved residue(s) required for the propagation of feature annotation.</text>
</comment>
<name>A0A0N4VE77_ENTVE</name>
<feature type="disulfide bond" evidence="1">
    <location>
        <begin position="102"/>
        <end position="112"/>
    </location>
</feature>
<keyword evidence="5" id="KW-1185">Reference proteome</keyword>
<proteinExistence type="predicted"/>
<dbReference type="WBParaSite" id="EVEC_0000897801-mRNA-1">
    <property type="protein sequence ID" value="EVEC_0000897801-mRNA-1"/>
    <property type="gene ID" value="EVEC_0000897801"/>
</dbReference>
<protein>
    <submittedName>
        <fullName evidence="6">EGF-like domain-containing protein</fullName>
    </submittedName>
</protein>
<dbReference type="PROSITE" id="PS00022">
    <property type="entry name" value="EGF_1"/>
    <property type="match status" value="1"/>
</dbReference>
<feature type="transmembrane region" description="Helical" evidence="2">
    <location>
        <begin position="147"/>
        <end position="168"/>
    </location>
</feature>
<sequence length="209" mass="24389">MENYCASIKEEVIDCKNFVPFNEEDANCRNLYYHQGLPYSVIVKNCDGKCEKELESSRPMFPRYYQRGQALTVLNPVSGERYFFYSSDNGTSYCFQLEPQPCETLCQPNGRCVRLNPETRIERFDCLCKFGTYGISCEKEYPKRLEIIAIGWAVAITVFIMGLLPTIYHGRQRIYWGSSDRRRFVDVRRDSRLLRTPAQTQLIRPNIAI</sequence>
<dbReference type="PROSITE" id="PS50026">
    <property type="entry name" value="EGF_3"/>
    <property type="match status" value="1"/>
</dbReference>
<keyword evidence="2" id="KW-0472">Membrane</keyword>
<accession>A0A0N4VE77</accession>
<keyword evidence="2" id="KW-0812">Transmembrane</keyword>
<keyword evidence="1" id="KW-0245">EGF-like domain</keyword>
<gene>
    <name evidence="4" type="ORF">EVEC_LOCUS8421</name>
</gene>
<dbReference type="EMBL" id="UXUI01009417">
    <property type="protein sequence ID" value="VDD93670.1"/>
    <property type="molecule type" value="Genomic_DNA"/>
</dbReference>
<keyword evidence="1" id="KW-1015">Disulfide bond</keyword>
<organism evidence="6">
    <name type="scientific">Enterobius vermicularis</name>
    <name type="common">Human pinworm</name>
    <dbReference type="NCBI Taxonomy" id="51028"/>
    <lineage>
        <taxon>Eukaryota</taxon>
        <taxon>Metazoa</taxon>
        <taxon>Ecdysozoa</taxon>
        <taxon>Nematoda</taxon>
        <taxon>Chromadorea</taxon>
        <taxon>Rhabditida</taxon>
        <taxon>Spirurina</taxon>
        <taxon>Oxyuridomorpha</taxon>
        <taxon>Oxyuroidea</taxon>
        <taxon>Oxyuridae</taxon>
        <taxon>Enterobius</taxon>
    </lineage>
</organism>
<feature type="disulfide bond" evidence="1">
    <location>
        <begin position="128"/>
        <end position="137"/>
    </location>
</feature>
<evidence type="ECO:0000313" key="6">
    <source>
        <dbReference type="WBParaSite" id="EVEC_0000897801-mRNA-1"/>
    </source>
</evidence>
<evidence type="ECO:0000256" key="2">
    <source>
        <dbReference type="SAM" id="Phobius"/>
    </source>
</evidence>
<evidence type="ECO:0000259" key="3">
    <source>
        <dbReference type="PROSITE" id="PS50026"/>
    </source>
</evidence>
<keyword evidence="2" id="KW-1133">Transmembrane helix</keyword>
<evidence type="ECO:0000313" key="5">
    <source>
        <dbReference type="Proteomes" id="UP000274131"/>
    </source>
</evidence>
<dbReference type="Proteomes" id="UP000274131">
    <property type="component" value="Unassembled WGS sequence"/>
</dbReference>
<dbReference type="AlphaFoldDB" id="A0A0N4VE77"/>
<feature type="domain" description="EGF-like" evidence="3">
    <location>
        <begin position="98"/>
        <end position="138"/>
    </location>
</feature>
<evidence type="ECO:0000313" key="4">
    <source>
        <dbReference type="EMBL" id="VDD93670.1"/>
    </source>
</evidence>
<evidence type="ECO:0000256" key="1">
    <source>
        <dbReference type="PROSITE-ProRule" id="PRU00076"/>
    </source>
</evidence>
<reference evidence="4 5" key="2">
    <citation type="submission" date="2018-10" db="EMBL/GenBank/DDBJ databases">
        <authorList>
            <consortium name="Pathogen Informatics"/>
        </authorList>
    </citation>
    <scope>NUCLEOTIDE SEQUENCE [LARGE SCALE GENOMIC DNA]</scope>
</reference>
<reference evidence="6" key="1">
    <citation type="submission" date="2017-02" db="UniProtKB">
        <authorList>
            <consortium name="WormBaseParasite"/>
        </authorList>
    </citation>
    <scope>IDENTIFICATION</scope>
</reference>
<dbReference type="SUPFAM" id="SSF57196">
    <property type="entry name" value="EGF/Laminin"/>
    <property type="match status" value="1"/>
</dbReference>
<dbReference type="InterPro" id="IPR000742">
    <property type="entry name" value="EGF"/>
</dbReference>